<dbReference type="Pfam" id="PF13896">
    <property type="entry name" value="Glyco_transf_49"/>
    <property type="match status" value="1"/>
</dbReference>
<evidence type="ECO:0000256" key="5">
    <source>
        <dbReference type="ARBA" id="ARBA00023136"/>
    </source>
</evidence>
<evidence type="ECO:0000313" key="7">
    <source>
        <dbReference type="EMBL" id="KAF9338387.1"/>
    </source>
</evidence>
<keyword evidence="6" id="KW-0325">Glycoprotein</keyword>
<dbReference type="InterPro" id="IPR029044">
    <property type="entry name" value="Nucleotide-diphossugar_trans"/>
</dbReference>
<dbReference type="GO" id="GO:0035269">
    <property type="term" value="P:protein O-linked glycosylation via mannose"/>
    <property type="evidence" value="ECO:0007669"/>
    <property type="project" value="TreeGrafter"/>
</dbReference>
<dbReference type="PANTHER" id="PTHR12270">
    <property type="entry name" value="GLYCOSYLTRANSFERASE-RELATED"/>
    <property type="match status" value="1"/>
</dbReference>
<dbReference type="AlphaFoldDB" id="A0A9P5STP3"/>
<dbReference type="CDD" id="cd00761">
    <property type="entry name" value="Glyco_tranf_GTA_type"/>
    <property type="match status" value="1"/>
</dbReference>
<dbReference type="GO" id="GO:0015020">
    <property type="term" value="F:glucuronosyltransferase activity"/>
    <property type="evidence" value="ECO:0007669"/>
    <property type="project" value="TreeGrafter"/>
</dbReference>
<evidence type="ECO:0000256" key="6">
    <source>
        <dbReference type="ARBA" id="ARBA00023180"/>
    </source>
</evidence>
<dbReference type="GO" id="GO:0042285">
    <property type="term" value="F:xylosyltransferase activity"/>
    <property type="evidence" value="ECO:0007669"/>
    <property type="project" value="TreeGrafter"/>
</dbReference>
<dbReference type="SUPFAM" id="SSF53448">
    <property type="entry name" value="Nucleotide-diphospho-sugar transferases"/>
    <property type="match status" value="1"/>
</dbReference>
<keyword evidence="2" id="KW-0812">Transmembrane</keyword>
<comment type="caution">
    <text evidence="7">The sequence shown here is derived from an EMBL/GenBank/DDBJ whole genome shotgun (WGS) entry which is preliminary data.</text>
</comment>
<organism evidence="7 8">
    <name type="scientific">Podila minutissima</name>
    <dbReference type="NCBI Taxonomy" id="64525"/>
    <lineage>
        <taxon>Eukaryota</taxon>
        <taxon>Fungi</taxon>
        <taxon>Fungi incertae sedis</taxon>
        <taxon>Mucoromycota</taxon>
        <taxon>Mortierellomycotina</taxon>
        <taxon>Mortierellomycetes</taxon>
        <taxon>Mortierellales</taxon>
        <taxon>Mortierellaceae</taxon>
        <taxon>Podila</taxon>
    </lineage>
</organism>
<comment type="subcellular location">
    <subcellularLocation>
        <location evidence="1">Membrane</location>
        <topology evidence="1">Single-pass type II membrane protein</topology>
    </subcellularLocation>
</comment>
<evidence type="ECO:0000256" key="2">
    <source>
        <dbReference type="ARBA" id="ARBA00022692"/>
    </source>
</evidence>
<dbReference type="Proteomes" id="UP000696485">
    <property type="component" value="Unassembled WGS sequence"/>
</dbReference>
<dbReference type="InterPro" id="IPR051292">
    <property type="entry name" value="Xyl/GlcA_transferase"/>
</dbReference>
<dbReference type="PANTHER" id="PTHR12270:SF52">
    <property type="entry name" value="GLYCOSYLTRANSFERASE-LIKE PROTEIN GNT13-RELATED"/>
    <property type="match status" value="1"/>
</dbReference>
<evidence type="ECO:0000256" key="1">
    <source>
        <dbReference type="ARBA" id="ARBA00004606"/>
    </source>
</evidence>
<protein>
    <submittedName>
        <fullName evidence="7">Glycosyltransferase-like 1B</fullName>
    </submittedName>
</protein>
<accession>A0A9P5STP3</accession>
<proteinExistence type="predicted"/>
<evidence type="ECO:0000313" key="8">
    <source>
        <dbReference type="Proteomes" id="UP000696485"/>
    </source>
</evidence>
<evidence type="ECO:0000256" key="4">
    <source>
        <dbReference type="ARBA" id="ARBA00022989"/>
    </source>
</evidence>
<reference evidence="7" key="1">
    <citation type="journal article" date="2020" name="Fungal Divers.">
        <title>Resolving the Mortierellaceae phylogeny through synthesis of multi-gene phylogenetics and phylogenomics.</title>
        <authorList>
            <person name="Vandepol N."/>
            <person name="Liber J."/>
            <person name="Desiro A."/>
            <person name="Na H."/>
            <person name="Kennedy M."/>
            <person name="Barry K."/>
            <person name="Grigoriev I.V."/>
            <person name="Miller A.N."/>
            <person name="O'Donnell K."/>
            <person name="Stajich J.E."/>
            <person name="Bonito G."/>
        </authorList>
    </citation>
    <scope>NUCLEOTIDE SEQUENCE</scope>
    <source>
        <strain evidence="7">NVP1</strain>
    </source>
</reference>
<sequence length="516" mass="59162">MSLLDQPKYRRLHLAWRRNIRVFKRSFNLHPIRNLAIVFFIFFILSSVISKIGHSTNTPKQRWDHLMTFATEPGTLGAPPEAEPDTDIHVQLCNVDGMCSSWDQDRIWMESELKRDESWLQPGWIRVHLGTRAIITTRSGQRLKLGYGMHKCGESSLPVNCKDIVSLTVEESILSAIDGIAEVCARYDWATQPAIVHTVRPAKKFSKRDVTMIAQYSKSRLYRFEHSIRVWPGPISIVLFLATNDDIKDVKAYFEQKDKLSLYDNVVLTIVKPNYSLGTHTRYPINHLRNVGIQAATTDYIFVMDADFVPTTKLYSFAKASIIPQLEKANYPTAYVVPCVAIKEEYKEKFPDTIEELQPLMKSGMAYITDPRAGHGPTGTKLFMNPHIYGSSPAFEVCFESQWEPYYIVNKNQPHPYYDERFKNQGGDKQSHALMMNAIGFKFLVLRDHFMYHMDHPKLVWTGAGLDQKNEKDFTYFADYAPMLEKIFGSTYRWPRGCSDPFVSSSKVGIQGIGVI</sequence>
<keyword evidence="5" id="KW-0472">Membrane</keyword>
<keyword evidence="8" id="KW-1185">Reference proteome</keyword>
<name>A0A9P5STP3_9FUNG</name>
<dbReference type="EMBL" id="JAAAUY010000002">
    <property type="protein sequence ID" value="KAF9338387.1"/>
    <property type="molecule type" value="Genomic_DNA"/>
</dbReference>
<evidence type="ECO:0000256" key="3">
    <source>
        <dbReference type="ARBA" id="ARBA00022968"/>
    </source>
</evidence>
<keyword evidence="4" id="KW-1133">Transmembrane helix</keyword>
<keyword evidence="3" id="KW-0735">Signal-anchor</keyword>
<dbReference type="GO" id="GO:0016020">
    <property type="term" value="C:membrane"/>
    <property type="evidence" value="ECO:0007669"/>
    <property type="project" value="UniProtKB-SubCell"/>
</dbReference>
<gene>
    <name evidence="7" type="primary">GYLTL1B</name>
    <name evidence="7" type="ORF">BG006_003555</name>
</gene>
<dbReference type="Gene3D" id="3.90.550.10">
    <property type="entry name" value="Spore Coat Polysaccharide Biosynthesis Protein SpsA, Chain A"/>
    <property type="match status" value="1"/>
</dbReference>